<feature type="active site" description="Proton acceptor; specific for D-alanine" evidence="4">
    <location>
        <position position="39"/>
    </location>
</feature>
<evidence type="ECO:0000256" key="1">
    <source>
        <dbReference type="ARBA" id="ARBA00001933"/>
    </source>
</evidence>
<dbReference type="Gene3D" id="2.40.37.10">
    <property type="entry name" value="Lyase, Ornithine Decarboxylase, Chain A, domain 1"/>
    <property type="match status" value="1"/>
</dbReference>
<dbReference type="FunFam" id="3.20.20.10:FF:000002">
    <property type="entry name" value="Alanine racemase"/>
    <property type="match status" value="1"/>
</dbReference>
<reference evidence="8 9" key="1">
    <citation type="journal article" date="2016" name="Nat. Commun.">
        <title>Thousands of microbial genomes shed light on interconnected biogeochemical processes in an aquifer system.</title>
        <authorList>
            <person name="Anantharaman K."/>
            <person name="Brown C.T."/>
            <person name="Hug L.A."/>
            <person name="Sharon I."/>
            <person name="Castelle C.J."/>
            <person name="Probst A.J."/>
            <person name="Thomas B.C."/>
            <person name="Singh A."/>
            <person name="Wilkins M.J."/>
            <person name="Karaoz U."/>
            <person name="Brodie E.L."/>
            <person name="Williams K.H."/>
            <person name="Hubbard S.S."/>
            <person name="Banfield J.F."/>
        </authorList>
    </citation>
    <scope>NUCLEOTIDE SEQUENCE [LARGE SCALE GENOMIC DNA]</scope>
</reference>
<comment type="cofactor">
    <cofactor evidence="1 4 5">
        <name>pyridoxal 5'-phosphate</name>
        <dbReference type="ChEBI" id="CHEBI:597326"/>
    </cofactor>
</comment>
<dbReference type="PANTHER" id="PTHR30511">
    <property type="entry name" value="ALANINE RACEMASE"/>
    <property type="match status" value="1"/>
</dbReference>
<accession>A0A1G2H1V6</accession>
<evidence type="ECO:0000259" key="7">
    <source>
        <dbReference type="SMART" id="SM01005"/>
    </source>
</evidence>
<feature type="binding site" evidence="4 6">
    <location>
        <position position="135"/>
    </location>
    <ligand>
        <name>substrate</name>
    </ligand>
</feature>
<dbReference type="UniPathway" id="UPA00042">
    <property type="reaction ID" value="UER00497"/>
</dbReference>
<dbReference type="STRING" id="1802129.A3J04_00540"/>
<evidence type="ECO:0000256" key="3">
    <source>
        <dbReference type="ARBA" id="ARBA00023235"/>
    </source>
</evidence>
<dbReference type="InterPro" id="IPR001608">
    <property type="entry name" value="Ala_racemase_N"/>
</dbReference>
<dbReference type="SUPFAM" id="SSF50621">
    <property type="entry name" value="Alanine racemase C-terminal domain-like"/>
    <property type="match status" value="1"/>
</dbReference>
<dbReference type="EMBL" id="MHNZ01000016">
    <property type="protein sequence ID" value="OGZ56466.1"/>
    <property type="molecule type" value="Genomic_DNA"/>
</dbReference>
<keyword evidence="3 4" id="KW-0413">Isomerase</keyword>
<dbReference type="SMART" id="SM01005">
    <property type="entry name" value="Ala_racemase_C"/>
    <property type="match status" value="1"/>
</dbReference>
<dbReference type="CDD" id="cd00430">
    <property type="entry name" value="PLPDE_III_AR"/>
    <property type="match status" value="1"/>
</dbReference>
<comment type="catalytic activity">
    <reaction evidence="4">
        <text>L-alanine = D-alanine</text>
        <dbReference type="Rhea" id="RHEA:20249"/>
        <dbReference type="ChEBI" id="CHEBI:57416"/>
        <dbReference type="ChEBI" id="CHEBI:57972"/>
        <dbReference type="EC" id="5.1.1.1"/>
    </reaction>
</comment>
<keyword evidence="2 4" id="KW-0663">Pyridoxal phosphate</keyword>
<evidence type="ECO:0000256" key="4">
    <source>
        <dbReference type="HAMAP-Rule" id="MF_01201"/>
    </source>
</evidence>
<dbReference type="GO" id="GO:0030632">
    <property type="term" value="P:D-alanine biosynthetic process"/>
    <property type="evidence" value="ECO:0007669"/>
    <property type="project" value="UniProtKB-UniRule"/>
</dbReference>
<dbReference type="PRINTS" id="PR00992">
    <property type="entry name" value="ALARACEMASE"/>
</dbReference>
<feature type="active site" description="Proton acceptor; specific for L-alanine" evidence="4">
    <location>
        <position position="269"/>
    </location>
</feature>
<dbReference type="GO" id="GO:0008784">
    <property type="term" value="F:alanine racemase activity"/>
    <property type="evidence" value="ECO:0007669"/>
    <property type="project" value="UniProtKB-UniRule"/>
</dbReference>
<dbReference type="Pfam" id="PF01168">
    <property type="entry name" value="Ala_racemase_N"/>
    <property type="match status" value="1"/>
</dbReference>
<dbReference type="InterPro" id="IPR029066">
    <property type="entry name" value="PLP-binding_barrel"/>
</dbReference>
<dbReference type="EC" id="5.1.1.1" evidence="4"/>
<dbReference type="Proteomes" id="UP000177954">
    <property type="component" value="Unassembled WGS sequence"/>
</dbReference>
<comment type="caution">
    <text evidence="8">The sequence shown here is derived from an EMBL/GenBank/DDBJ whole genome shotgun (WGS) entry which is preliminary data.</text>
</comment>
<dbReference type="GO" id="GO:0005829">
    <property type="term" value="C:cytosol"/>
    <property type="evidence" value="ECO:0007669"/>
    <property type="project" value="TreeGrafter"/>
</dbReference>
<dbReference type="InterPro" id="IPR011079">
    <property type="entry name" value="Ala_racemase_C"/>
</dbReference>
<gene>
    <name evidence="8" type="ORF">A3J04_00540</name>
</gene>
<dbReference type="NCBIfam" id="TIGR00492">
    <property type="entry name" value="alr"/>
    <property type="match status" value="1"/>
</dbReference>
<comment type="function">
    <text evidence="4">Catalyzes the interconversion of L-alanine and D-alanine. May also act on other amino acids.</text>
</comment>
<dbReference type="HAMAP" id="MF_01201">
    <property type="entry name" value="Ala_racemase"/>
    <property type="match status" value="1"/>
</dbReference>
<dbReference type="InterPro" id="IPR000821">
    <property type="entry name" value="Ala_racemase"/>
</dbReference>
<sequence length="372" mass="41793">MNTSGLRTWVEVDTAALKHNYHIFRSLISKKCALMAVTKSNAYGHSLIDFSRFMQKMGADWFGVDSVVEANVLRKNGIRKPILVLGHTINTRHKEAAAQNISVTVSTFEGLADIAHHRNQKKLKVHVKVDTGMHRQGFYNEQLPLVCETLQKISSRVQFEGLYTHFAGTKNPAFPQDTHAQFKKFIEAIDIVEGYGFNPMKHAAATYGTVVFPEAHFDMVRIGIGMYGLWPSEEAEYAFSNRIILKPALTWKTIVSEIKELPAGSRVGYDFTEMVPERTISAVCPVGYWHGYPRALSSIGNFLVKGKRAKVLGRISMDIIVIDITGIKNVHVGDEAIMVGDSMRVEEVARLASSFNYELVTRINPLIKRFYI</sequence>
<proteinExistence type="inferred from homology"/>
<evidence type="ECO:0000256" key="5">
    <source>
        <dbReference type="PIRSR" id="PIRSR600821-50"/>
    </source>
</evidence>
<evidence type="ECO:0000256" key="6">
    <source>
        <dbReference type="PIRSR" id="PIRSR600821-52"/>
    </source>
</evidence>
<feature type="modified residue" description="N6-(pyridoxal phosphate)lysine" evidence="4 5">
    <location>
        <position position="39"/>
    </location>
</feature>
<organism evidence="8 9">
    <name type="scientific">Candidatus Ryanbacteria bacterium RIFCSPLOWO2_02_FULL_47_14</name>
    <dbReference type="NCBI Taxonomy" id="1802129"/>
    <lineage>
        <taxon>Bacteria</taxon>
        <taxon>Candidatus Ryaniibacteriota</taxon>
    </lineage>
</organism>
<dbReference type="SUPFAM" id="SSF51419">
    <property type="entry name" value="PLP-binding barrel"/>
    <property type="match status" value="1"/>
</dbReference>
<evidence type="ECO:0000313" key="8">
    <source>
        <dbReference type="EMBL" id="OGZ56466.1"/>
    </source>
</evidence>
<dbReference type="PANTHER" id="PTHR30511:SF0">
    <property type="entry name" value="ALANINE RACEMASE, CATABOLIC-RELATED"/>
    <property type="match status" value="1"/>
</dbReference>
<dbReference type="GO" id="GO:0030170">
    <property type="term" value="F:pyridoxal phosphate binding"/>
    <property type="evidence" value="ECO:0007669"/>
    <property type="project" value="UniProtKB-UniRule"/>
</dbReference>
<evidence type="ECO:0000256" key="2">
    <source>
        <dbReference type="ARBA" id="ARBA00022898"/>
    </source>
</evidence>
<feature type="domain" description="Alanine racemase C-terminal" evidence="7">
    <location>
        <begin position="248"/>
        <end position="372"/>
    </location>
</feature>
<evidence type="ECO:0000313" key="9">
    <source>
        <dbReference type="Proteomes" id="UP000177954"/>
    </source>
</evidence>
<dbReference type="Gene3D" id="3.20.20.10">
    <property type="entry name" value="Alanine racemase"/>
    <property type="match status" value="1"/>
</dbReference>
<protein>
    <recommendedName>
        <fullName evidence="4">Alanine racemase</fullName>
        <ecNumber evidence="4">5.1.1.1</ecNumber>
    </recommendedName>
</protein>
<comment type="pathway">
    <text evidence="4">Amino-acid biosynthesis; D-alanine biosynthesis; D-alanine from L-alanine: step 1/1.</text>
</comment>
<dbReference type="AlphaFoldDB" id="A0A1G2H1V6"/>
<feature type="binding site" evidence="4 6">
    <location>
        <position position="317"/>
    </location>
    <ligand>
        <name>substrate</name>
    </ligand>
</feature>
<comment type="similarity">
    <text evidence="4">Belongs to the alanine racemase family.</text>
</comment>
<name>A0A1G2H1V6_9BACT</name>
<dbReference type="InterPro" id="IPR009006">
    <property type="entry name" value="Ala_racemase/Decarboxylase_C"/>
</dbReference>
<dbReference type="Pfam" id="PF00842">
    <property type="entry name" value="Ala_racemase_C"/>
    <property type="match status" value="1"/>
</dbReference>